<dbReference type="EMBL" id="CP014585">
    <property type="protein sequence ID" value="ANZ75036.1"/>
    <property type="molecule type" value="Genomic_DNA"/>
</dbReference>
<dbReference type="SUPFAM" id="SSF56808">
    <property type="entry name" value="Ribosomal protein L1"/>
    <property type="match status" value="1"/>
</dbReference>
<accession>A0A1B2JAK7</accession>
<name>A0A1B2JAK7_PICPA</name>
<dbReference type="Gene3D" id="3.40.50.790">
    <property type="match status" value="1"/>
</dbReference>
<gene>
    <name evidence="1" type="primary">UTP30</name>
    <name evidence="1" type="ORF">ATY40_BA7501978</name>
</gene>
<dbReference type="OrthoDB" id="10251727at2759"/>
<evidence type="ECO:0000313" key="1">
    <source>
        <dbReference type="EMBL" id="ANZ75036.1"/>
    </source>
</evidence>
<dbReference type="Proteomes" id="UP000094565">
    <property type="component" value="Chromosome 2"/>
</dbReference>
<dbReference type="Pfam" id="PF00687">
    <property type="entry name" value="Ribosomal_L1"/>
    <property type="match status" value="1"/>
</dbReference>
<organism evidence="1 2">
    <name type="scientific">Komagataella pastoris</name>
    <name type="common">Yeast</name>
    <name type="synonym">Pichia pastoris</name>
    <dbReference type="NCBI Taxonomy" id="4922"/>
    <lineage>
        <taxon>Eukaryota</taxon>
        <taxon>Fungi</taxon>
        <taxon>Dikarya</taxon>
        <taxon>Ascomycota</taxon>
        <taxon>Saccharomycotina</taxon>
        <taxon>Pichiomycetes</taxon>
        <taxon>Pichiales</taxon>
        <taxon>Pichiaceae</taxon>
        <taxon>Komagataella</taxon>
    </lineage>
</organism>
<evidence type="ECO:0000313" key="2">
    <source>
        <dbReference type="Proteomes" id="UP000094565"/>
    </source>
</evidence>
<dbReference type="InterPro" id="IPR028364">
    <property type="entry name" value="Ribosomal_uL1/biogenesis"/>
</dbReference>
<protein>
    <submittedName>
        <fullName evidence="1">BA75_01978T0</fullName>
    </submittedName>
</protein>
<dbReference type="InterPro" id="IPR023674">
    <property type="entry name" value="Ribosomal_uL1-like"/>
</dbReference>
<dbReference type="AlphaFoldDB" id="A0A1B2JAK7"/>
<dbReference type="InterPro" id="IPR016095">
    <property type="entry name" value="Ribosomal_uL1_3-a/b-sand"/>
</dbReference>
<sequence>MSFELLTSDIKQTQKSIAALIAYTKKTKDSKLNINLVIGLQENQTLPENDNTPRIIPVRNRLGKSTEKSILLITKDSSEPYVHALREKGAPTEDTFARIISYHKLKSLSGKPQEIKKLYHEYDLILADYRIYPFLRRTLGSKFYSSKEKIPFMIQMARPSKKIDYSRTEGEPAPEDKRCDPKYVKKQVISIVKNTFFIPSNKSHFISVVVGDTEKDPRKLAENVSDILSFLTDIKHKPIGGLLAADGIKSLHVRTSESIPLPVRENDEI</sequence>
<reference evidence="1 2" key="1">
    <citation type="submission" date="2016-02" db="EMBL/GenBank/DDBJ databases">
        <title>Comparative genomic and transcriptomic foundation for Pichia pastoris.</title>
        <authorList>
            <person name="Love K.R."/>
            <person name="Shah K.A."/>
            <person name="Whittaker C.A."/>
            <person name="Wu J."/>
            <person name="Bartlett M.C."/>
            <person name="Ma D."/>
            <person name="Leeson R.L."/>
            <person name="Priest M."/>
            <person name="Young S.K."/>
            <person name="Love J.C."/>
        </authorList>
    </citation>
    <scope>NUCLEOTIDE SEQUENCE [LARGE SCALE GENOMIC DNA]</scope>
    <source>
        <strain evidence="1 2">ATCC 28485</strain>
    </source>
</reference>
<proteinExistence type="predicted"/>
<keyword evidence="2" id="KW-1185">Reference proteome</keyword>